<protein>
    <recommendedName>
        <fullName evidence="1">site-specific DNA-methyltransferase (adenine-specific)</fullName>
        <ecNumber evidence="1">2.1.1.72</ecNumber>
    </recommendedName>
</protein>
<dbReference type="InterPro" id="IPR046820">
    <property type="entry name" value="MmeI_TRD"/>
</dbReference>
<dbReference type="InterPro" id="IPR046819">
    <property type="entry name" value="MmeI_hel"/>
</dbReference>
<dbReference type="GO" id="GO:0032259">
    <property type="term" value="P:methylation"/>
    <property type="evidence" value="ECO:0007669"/>
    <property type="project" value="UniProtKB-KW"/>
</dbReference>
<dbReference type="Proteomes" id="UP000288096">
    <property type="component" value="Unassembled WGS sequence"/>
</dbReference>
<reference evidence="12" key="2">
    <citation type="submission" date="2019-01" db="EMBL/GenBank/DDBJ databases">
        <title>Genome sequence of Desulfonema ishimotonii strain Tokyo 01.</title>
        <authorList>
            <person name="Fukui M."/>
        </authorList>
    </citation>
    <scope>NUCLEOTIDE SEQUENCE [LARGE SCALE GENOMIC DNA]</scope>
    <source>
        <strain evidence="12">Tokyo 01</strain>
    </source>
</reference>
<organism evidence="11 12">
    <name type="scientific">Desulfonema ishimotonii</name>
    <dbReference type="NCBI Taxonomy" id="45657"/>
    <lineage>
        <taxon>Bacteria</taxon>
        <taxon>Pseudomonadati</taxon>
        <taxon>Thermodesulfobacteriota</taxon>
        <taxon>Desulfobacteria</taxon>
        <taxon>Desulfobacterales</taxon>
        <taxon>Desulfococcaceae</taxon>
        <taxon>Desulfonema</taxon>
    </lineage>
</organism>
<evidence type="ECO:0000256" key="5">
    <source>
        <dbReference type="SAM" id="MobiDB-lite"/>
    </source>
</evidence>
<comment type="catalytic activity">
    <reaction evidence="4">
        <text>a 2'-deoxyadenosine in DNA + S-adenosyl-L-methionine = an N(6)-methyl-2'-deoxyadenosine in DNA + S-adenosyl-L-homocysteine + H(+)</text>
        <dbReference type="Rhea" id="RHEA:15197"/>
        <dbReference type="Rhea" id="RHEA-COMP:12418"/>
        <dbReference type="Rhea" id="RHEA-COMP:12419"/>
        <dbReference type="ChEBI" id="CHEBI:15378"/>
        <dbReference type="ChEBI" id="CHEBI:57856"/>
        <dbReference type="ChEBI" id="CHEBI:59789"/>
        <dbReference type="ChEBI" id="CHEBI:90615"/>
        <dbReference type="ChEBI" id="CHEBI:90616"/>
        <dbReference type="EC" id="2.1.1.72"/>
    </reaction>
</comment>
<evidence type="ECO:0000259" key="8">
    <source>
        <dbReference type="Pfam" id="PF20466"/>
    </source>
</evidence>
<dbReference type="SUPFAM" id="SSF53335">
    <property type="entry name" value="S-adenosyl-L-methionine-dependent methyltransferases"/>
    <property type="match status" value="1"/>
</dbReference>
<dbReference type="RefSeq" id="WP_208022598.1">
    <property type="nucleotide sequence ID" value="NZ_BEXT01000001.1"/>
</dbReference>
<comment type="caution">
    <text evidence="11">The sequence shown here is derived from an EMBL/GenBank/DDBJ whole genome shotgun (WGS) entry which is preliminary data.</text>
</comment>
<feature type="region of interest" description="Disordered" evidence="5">
    <location>
        <begin position="1"/>
        <end position="24"/>
    </location>
</feature>
<dbReference type="AlphaFoldDB" id="A0A401FZ43"/>
<dbReference type="Pfam" id="PF20465">
    <property type="entry name" value="MmeI_hel"/>
    <property type="match status" value="1"/>
</dbReference>
<evidence type="ECO:0000256" key="4">
    <source>
        <dbReference type="ARBA" id="ARBA00047942"/>
    </source>
</evidence>
<dbReference type="Pfam" id="PF20464">
    <property type="entry name" value="MmeI_N"/>
    <property type="match status" value="1"/>
</dbReference>
<dbReference type="Pfam" id="PF20473">
    <property type="entry name" value="MmeI_Mtase"/>
    <property type="match status" value="1"/>
</dbReference>
<feature type="compositionally biased region" description="Basic and acidic residues" evidence="5">
    <location>
        <begin position="1"/>
        <end position="12"/>
    </location>
</feature>
<dbReference type="GO" id="GO:0009007">
    <property type="term" value="F:site-specific DNA-methyltransferase (adenine-specific) activity"/>
    <property type="evidence" value="ECO:0007669"/>
    <property type="project" value="UniProtKB-EC"/>
</dbReference>
<evidence type="ECO:0000313" key="11">
    <source>
        <dbReference type="EMBL" id="GBC62262.1"/>
    </source>
</evidence>
<dbReference type="InterPro" id="IPR046816">
    <property type="entry name" value="MmeI_Mtase"/>
</dbReference>
<feature type="domain" description="MmeI-like C-terminal" evidence="9">
    <location>
        <begin position="850"/>
        <end position="926"/>
    </location>
</feature>
<dbReference type="InterPro" id="IPR046817">
    <property type="entry name" value="MmeI_N"/>
</dbReference>
<feature type="domain" description="MmeI-like DNA-methyltransferase" evidence="10">
    <location>
        <begin position="356"/>
        <end position="619"/>
    </location>
</feature>
<evidence type="ECO:0000256" key="2">
    <source>
        <dbReference type="ARBA" id="ARBA00022603"/>
    </source>
</evidence>
<dbReference type="InterPro" id="IPR029063">
    <property type="entry name" value="SAM-dependent_MTases_sf"/>
</dbReference>
<evidence type="ECO:0000259" key="7">
    <source>
        <dbReference type="Pfam" id="PF20465"/>
    </source>
</evidence>
<dbReference type="Gene3D" id="3.40.50.150">
    <property type="entry name" value="Vaccinia Virus protein VP39"/>
    <property type="match status" value="1"/>
</dbReference>
<feature type="domain" description="MmeI-like N-terminal" evidence="6">
    <location>
        <begin position="32"/>
        <end position="194"/>
    </location>
</feature>
<evidence type="ECO:0000259" key="10">
    <source>
        <dbReference type="Pfam" id="PF20473"/>
    </source>
</evidence>
<feature type="domain" description="MmeI-like target recognition" evidence="8">
    <location>
        <begin position="644"/>
        <end position="846"/>
    </location>
</feature>
<evidence type="ECO:0000256" key="1">
    <source>
        <dbReference type="ARBA" id="ARBA00011900"/>
    </source>
</evidence>
<dbReference type="InterPro" id="IPR050953">
    <property type="entry name" value="N4_N6_ade-DNA_methylase"/>
</dbReference>
<dbReference type="EMBL" id="BEXT01000001">
    <property type="protein sequence ID" value="GBC62262.1"/>
    <property type="molecule type" value="Genomic_DNA"/>
</dbReference>
<sequence>MQARHPNGDIRQKKGSKQQMIERISRNEIRRRAHRFVKSWENAKNERSESQSFWNSFFHVFGKDRREVGEFERAVKKLGERQGFIDLFWPGQLVVEQKSAGKDLEKAADQAFDYLSGLKKHEKPRYVLVSDFQNFVLHDLEERAEHAFRLAELPDRLELFDFIAGYDTRIHTGEDPANIEAAERMGKLHDALAESGYTGHDLELFLVRILFCVFAEDSGIFQQDHGFEDYLRDETREDGSDLGPQLAQIFQVLNTPESRRSKNLNTLLQTFPYVNGRLFADFSPMPSFDSGMRKALLECCAFDWKEISPEIFGALFQSIMNREKRRNLGAHYTSERNILKLIHPLFLDELWRELGRAGKNGRKLEAFHDKLAGLKFLDPACGCGNFLIVTYRELRKLEMEVLRRLNPRKKQRQLSIDVLNDMAKVNVDQFYGIETEEFPARIAEVAMWLTDHQMNRALSAEFGAYYVRIPLTHAATICHGNALETDWQSLVAPEDLFCILGNPPFRGSKWQNATQRKEMKTIFAGVRGAGVLDYVSAWYLRAAQYIQGTRICCAFVSTNSVSQGEQAGILWKPLLEEYGVRIHFAHRTFQWTSEARGKAAVFCVIIGFAAYDAENKWLFEYETPRTELPERQRAGNINPYLVNSPDVTIERRSKPLCDVPGMFTGNKPIDDGNYLFTIEEKEAFLEHEPHAAPYFRRWMDGKGFINNRPRWCLWLGQCAPHMLKKMPESLKRIEAVRRFRQNSKSKPTQKLSETPTRFHIETMPEGNSIVVPQVSSERRLYMPIGFIGPETLCSDKIKLIPDATLYHFGVLTSMMHMEWMRYTAGRLKSDYNYSNTLVYNNFPWPEKLNGKQTQKVETAARSVLDARAQFPESSLADLYDPLTMPPVLLRAHQNLDRAVDTCYGKRKFTSERERVEFLFQRYEKLKRSER</sequence>
<reference evidence="12" key="1">
    <citation type="submission" date="2017-11" db="EMBL/GenBank/DDBJ databases">
        <authorList>
            <person name="Watanabe M."/>
            <person name="Kojima H."/>
        </authorList>
    </citation>
    <scope>NUCLEOTIDE SEQUENCE [LARGE SCALE GENOMIC DNA]</scope>
    <source>
        <strain evidence="12">Tokyo 01</strain>
    </source>
</reference>
<dbReference type="Pfam" id="PF20467">
    <property type="entry name" value="MmeI_C"/>
    <property type="match status" value="1"/>
</dbReference>
<keyword evidence="2 11" id="KW-0489">Methyltransferase</keyword>
<dbReference type="EC" id="2.1.1.72" evidence="1"/>
<name>A0A401FZ43_9BACT</name>
<feature type="domain" description="MmeI-like helicase spacer" evidence="7">
    <location>
        <begin position="200"/>
        <end position="279"/>
    </location>
</feature>
<keyword evidence="3 11" id="KW-0808">Transferase</keyword>
<dbReference type="PANTHER" id="PTHR33841">
    <property type="entry name" value="DNA METHYLTRANSFERASE YEEA-RELATED"/>
    <property type="match status" value="1"/>
</dbReference>
<evidence type="ECO:0000259" key="9">
    <source>
        <dbReference type="Pfam" id="PF20467"/>
    </source>
</evidence>
<dbReference type="PANTHER" id="PTHR33841:SF1">
    <property type="entry name" value="DNA METHYLTRANSFERASE A"/>
    <property type="match status" value="1"/>
</dbReference>
<accession>A0A401FZ43</accession>
<evidence type="ECO:0000313" key="12">
    <source>
        <dbReference type="Proteomes" id="UP000288096"/>
    </source>
</evidence>
<proteinExistence type="predicted"/>
<dbReference type="Pfam" id="PF20466">
    <property type="entry name" value="MmeI_TRD"/>
    <property type="match status" value="1"/>
</dbReference>
<evidence type="ECO:0000259" key="6">
    <source>
        <dbReference type="Pfam" id="PF20464"/>
    </source>
</evidence>
<evidence type="ECO:0000256" key="3">
    <source>
        <dbReference type="ARBA" id="ARBA00022679"/>
    </source>
</evidence>
<keyword evidence="12" id="KW-1185">Reference proteome</keyword>
<gene>
    <name evidence="11" type="ORF">DENIS_3231</name>
</gene>
<dbReference type="InterPro" id="IPR046818">
    <property type="entry name" value="MmeI_C"/>
</dbReference>